<gene>
    <name evidence="1" type="ORF">V2S66_31575</name>
</gene>
<evidence type="ECO:0000313" key="1">
    <source>
        <dbReference type="EMBL" id="MEE4546493.1"/>
    </source>
</evidence>
<evidence type="ECO:0000313" key="2">
    <source>
        <dbReference type="Proteomes" id="UP001344658"/>
    </source>
</evidence>
<sequence length="114" mass="12352">MTDIKFDSKVLTDVAEALEPYADEMFKKRAGHWMAVVEFAHSERTEPGPEEDKDPSVKIRIVGVEVAGGAVAEERLREAQQSLYTARTSGGTLDEAAGEYRAGGILRNGSGLLV</sequence>
<dbReference type="Proteomes" id="UP001344658">
    <property type="component" value="Unassembled WGS sequence"/>
</dbReference>
<dbReference type="EMBL" id="JAZEWV010000046">
    <property type="protein sequence ID" value="MEE4546493.1"/>
    <property type="molecule type" value="Genomic_DNA"/>
</dbReference>
<keyword evidence="2" id="KW-1185">Reference proteome</keyword>
<protein>
    <submittedName>
        <fullName evidence="1">Uncharacterized protein</fullName>
    </submittedName>
</protein>
<proteinExistence type="predicted"/>
<comment type="caution">
    <text evidence="1">The sequence shown here is derived from an EMBL/GenBank/DDBJ whole genome shotgun (WGS) entry which is preliminary data.</text>
</comment>
<name>A0ABU7PLD5_9ACTN</name>
<organism evidence="1 2">
    <name type="scientific">Actinacidiphila polyblastidii</name>
    <dbReference type="NCBI Taxonomy" id="3110430"/>
    <lineage>
        <taxon>Bacteria</taxon>
        <taxon>Bacillati</taxon>
        <taxon>Actinomycetota</taxon>
        <taxon>Actinomycetes</taxon>
        <taxon>Kitasatosporales</taxon>
        <taxon>Streptomycetaceae</taxon>
        <taxon>Actinacidiphila</taxon>
    </lineage>
</organism>
<accession>A0ABU7PLD5</accession>
<dbReference type="RefSeq" id="WP_330800193.1">
    <property type="nucleotide sequence ID" value="NZ_JAZEWV010000046.1"/>
</dbReference>
<reference evidence="1 2" key="1">
    <citation type="submission" date="2023-12" db="EMBL/GenBank/DDBJ databases">
        <title>Streptomyces sp. V4-01.</title>
        <authorList>
            <person name="Somphong A."/>
            <person name="Phongsopitanun W."/>
        </authorList>
    </citation>
    <scope>NUCLEOTIDE SEQUENCE [LARGE SCALE GENOMIC DNA]</scope>
    <source>
        <strain evidence="1 2">V4-01</strain>
    </source>
</reference>